<dbReference type="Proteomes" id="UP000290289">
    <property type="component" value="Chromosome 5"/>
</dbReference>
<accession>A0A498JRL8</accession>
<evidence type="ECO:0000313" key="2">
    <source>
        <dbReference type="Proteomes" id="UP000290289"/>
    </source>
</evidence>
<reference evidence="1 2" key="1">
    <citation type="submission" date="2018-10" db="EMBL/GenBank/DDBJ databases">
        <title>A high-quality apple genome assembly.</title>
        <authorList>
            <person name="Hu J."/>
        </authorList>
    </citation>
    <scope>NUCLEOTIDE SEQUENCE [LARGE SCALE GENOMIC DNA]</scope>
    <source>
        <strain evidence="2">cv. HFTH1</strain>
        <tissue evidence="1">Young leaf</tissue>
    </source>
</reference>
<gene>
    <name evidence="1" type="ORF">DVH24_010743</name>
</gene>
<organism evidence="1 2">
    <name type="scientific">Malus domestica</name>
    <name type="common">Apple</name>
    <name type="synonym">Pyrus malus</name>
    <dbReference type="NCBI Taxonomy" id="3750"/>
    <lineage>
        <taxon>Eukaryota</taxon>
        <taxon>Viridiplantae</taxon>
        <taxon>Streptophyta</taxon>
        <taxon>Embryophyta</taxon>
        <taxon>Tracheophyta</taxon>
        <taxon>Spermatophyta</taxon>
        <taxon>Magnoliopsida</taxon>
        <taxon>eudicotyledons</taxon>
        <taxon>Gunneridae</taxon>
        <taxon>Pentapetalae</taxon>
        <taxon>rosids</taxon>
        <taxon>fabids</taxon>
        <taxon>Rosales</taxon>
        <taxon>Rosaceae</taxon>
        <taxon>Amygdaloideae</taxon>
        <taxon>Maleae</taxon>
        <taxon>Malus</taxon>
    </lineage>
</organism>
<evidence type="ECO:0000313" key="1">
    <source>
        <dbReference type="EMBL" id="RXH98418.1"/>
    </source>
</evidence>
<name>A0A498JRL8_MALDO</name>
<protein>
    <submittedName>
        <fullName evidence="1">Uncharacterized protein</fullName>
    </submittedName>
</protein>
<proteinExistence type="predicted"/>
<dbReference type="EMBL" id="RDQH01000331">
    <property type="protein sequence ID" value="RXH98418.1"/>
    <property type="molecule type" value="Genomic_DNA"/>
</dbReference>
<keyword evidence="2" id="KW-1185">Reference proteome</keyword>
<comment type="caution">
    <text evidence="1">The sequence shown here is derived from an EMBL/GenBank/DDBJ whole genome shotgun (WGS) entry which is preliminary data.</text>
</comment>
<dbReference type="AlphaFoldDB" id="A0A498JRL8"/>
<sequence length="150" mass="16349">MDKFYTWMVTELWADLHQLSLVPIEVALGAMASAFAHERGSGSDTKLSHPALSSHHISCSTSTILSTLGPDHALTVLFLGTQESRTSQWVTHPGNALSHFSLNFRVPTESEANELPKSLMLGRDGNATLASKFPSQLSLLDTVALIFRLM</sequence>